<reference evidence="3 4" key="1">
    <citation type="submission" date="2013-03" db="EMBL/GenBank/DDBJ databases">
        <authorList>
            <person name="Linke B."/>
        </authorList>
    </citation>
    <scope>NUCLEOTIDE SEQUENCE [LARGE SCALE GENOMIC DNA]</scope>
    <source>
        <strain evidence="3 4">B13</strain>
    </source>
</reference>
<dbReference type="PATRIC" id="fig|1301098.3.peg.2594"/>
<name>A0A024HHF3_PSEKB</name>
<dbReference type="SUPFAM" id="SSF52499">
    <property type="entry name" value="Isochorismatase-like hydrolases"/>
    <property type="match status" value="1"/>
</dbReference>
<evidence type="ECO:0000256" key="1">
    <source>
        <dbReference type="ARBA" id="ARBA00022801"/>
    </source>
</evidence>
<dbReference type="InterPro" id="IPR050272">
    <property type="entry name" value="Isochorismatase-like_hydrls"/>
</dbReference>
<protein>
    <submittedName>
        <fullName evidence="3">Isochorismatase hydrolase</fullName>
    </submittedName>
</protein>
<sequence>MVTSAKKTASFPVPQDVAMTTALLIIDVQQALCSGTGAAHDIERVLQRINGLSQLARAAGVPVVLVQHEEPDGDFRYDSDGWQLAEGLLVGEGDARVRKTTPDSFNGTDLAEVLNELGVDGLVICGLQTDFCVDTTVRSALAKGYDVTLVADAHSTVDNAVLKAEQIVAHHNATFSSMSSFAPRLLVLPAAEVSVR</sequence>
<gene>
    <name evidence="3" type="ORF">PKB_2585</name>
</gene>
<dbReference type="InterPro" id="IPR036380">
    <property type="entry name" value="Isochorismatase-like_sf"/>
</dbReference>
<dbReference type="InterPro" id="IPR000868">
    <property type="entry name" value="Isochorismatase-like_dom"/>
</dbReference>
<dbReference type="Gene3D" id="3.40.50.850">
    <property type="entry name" value="Isochorismatase-like"/>
    <property type="match status" value="1"/>
</dbReference>
<evidence type="ECO:0000259" key="2">
    <source>
        <dbReference type="Pfam" id="PF00857"/>
    </source>
</evidence>
<dbReference type="eggNOG" id="COG1335">
    <property type="taxonomic scope" value="Bacteria"/>
</dbReference>
<reference evidence="3 4" key="2">
    <citation type="submission" date="2014-05" db="EMBL/GenBank/DDBJ databases">
        <title>Genome sequence of the 3-chlorobenzoate degrading bacterium Pseudomonas knackmussii B13 shows multiple evidence for horizontal gene transfer.</title>
        <authorList>
            <person name="Miyazaki R."/>
            <person name="Bertelli C."/>
            <person name="Falquet L."/>
            <person name="Robinson-Rechavi M."/>
            <person name="Gharib W."/>
            <person name="Roy S."/>
            <person name="Van der Meer J.R."/>
        </authorList>
    </citation>
    <scope>NUCLEOTIDE SEQUENCE [LARGE SCALE GENOMIC DNA]</scope>
    <source>
        <strain evidence="3 4">B13</strain>
    </source>
</reference>
<evidence type="ECO:0000313" key="3">
    <source>
        <dbReference type="EMBL" id="CDF83932.1"/>
    </source>
</evidence>
<dbReference type="Pfam" id="PF00857">
    <property type="entry name" value="Isochorismatase"/>
    <property type="match status" value="1"/>
</dbReference>
<dbReference type="CDD" id="cd01014">
    <property type="entry name" value="nicotinamidase_related"/>
    <property type="match status" value="1"/>
</dbReference>
<dbReference type="Proteomes" id="UP000025241">
    <property type="component" value="Chromosome I"/>
</dbReference>
<keyword evidence="4" id="KW-1185">Reference proteome</keyword>
<organism evidence="3 4">
    <name type="scientific">Pseudomonas knackmussii (strain DSM 6978 / CCUG 54928 / LMG 23759 / B13)</name>
    <dbReference type="NCBI Taxonomy" id="1301098"/>
    <lineage>
        <taxon>Bacteria</taxon>
        <taxon>Pseudomonadati</taxon>
        <taxon>Pseudomonadota</taxon>
        <taxon>Gammaproteobacteria</taxon>
        <taxon>Pseudomonadales</taxon>
        <taxon>Pseudomonadaceae</taxon>
        <taxon>Pseudomonas</taxon>
    </lineage>
</organism>
<dbReference type="PANTHER" id="PTHR43540:SF1">
    <property type="entry name" value="ISOCHORISMATASE HYDROLASE"/>
    <property type="match status" value="1"/>
</dbReference>
<dbReference type="HOGENOM" id="CLU_068979_5_5_6"/>
<feature type="domain" description="Isochorismatase-like" evidence="2">
    <location>
        <begin position="21"/>
        <end position="159"/>
    </location>
</feature>
<dbReference type="STRING" id="1301098.PKB_2585"/>
<proteinExistence type="predicted"/>
<dbReference type="GO" id="GO:0016787">
    <property type="term" value="F:hydrolase activity"/>
    <property type="evidence" value="ECO:0007669"/>
    <property type="project" value="UniProtKB-KW"/>
</dbReference>
<dbReference type="EMBL" id="HG322950">
    <property type="protein sequence ID" value="CDF83932.1"/>
    <property type="molecule type" value="Genomic_DNA"/>
</dbReference>
<keyword evidence="1 3" id="KW-0378">Hydrolase</keyword>
<dbReference type="KEGG" id="pkc:PKB_2585"/>
<dbReference type="PANTHER" id="PTHR43540">
    <property type="entry name" value="PEROXYUREIDOACRYLATE/UREIDOACRYLATE AMIDOHYDROLASE-RELATED"/>
    <property type="match status" value="1"/>
</dbReference>
<dbReference type="AlphaFoldDB" id="A0A024HHF3"/>
<accession>A0A024HHF3</accession>
<evidence type="ECO:0000313" key="4">
    <source>
        <dbReference type="Proteomes" id="UP000025241"/>
    </source>
</evidence>